<name>A0A9E6TSR3_9PSED</name>
<dbReference type="InterPro" id="IPR006597">
    <property type="entry name" value="Sel1-like"/>
</dbReference>
<sequence length="289" mass="32404">MSKYLTNLDIEYPLGPVTSTCSREAAALYLYLIARKFKIPTGGIAKVILQQAPSVTERTLLDIITYAHPLRHLDKLPPSASEEEARKALIDEITDALLALAELKGWDQEPIRKLHAEVIKRGYRFEGTAGKSAKNSTKTMTATAAWRSDQHLHIGVLLQGSKKTPECFIAATRIGISLGLFESLLGPLEWVDDETVRLFHSNKRDYWDISVTTQTAEFHFPRAESGNAHGQYDLAKMYLDGWIVEQDISKAEEWLRKSAAQNFPKAVKLLQRIEAGEPDLADPLMNSMR</sequence>
<evidence type="ECO:0000313" key="2">
    <source>
        <dbReference type="Proteomes" id="UP000634530"/>
    </source>
</evidence>
<dbReference type="RefSeq" id="WP_186683683.1">
    <property type="nucleotide sequence ID" value="NZ_CP077093.1"/>
</dbReference>
<dbReference type="SUPFAM" id="SSF81901">
    <property type="entry name" value="HCP-like"/>
    <property type="match status" value="1"/>
</dbReference>
<dbReference type="SMART" id="SM00671">
    <property type="entry name" value="SEL1"/>
    <property type="match status" value="1"/>
</dbReference>
<keyword evidence="2" id="KW-1185">Reference proteome</keyword>
<gene>
    <name evidence="1" type="ORF">HU752_000400</name>
</gene>
<dbReference type="InterPro" id="IPR011990">
    <property type="entry name" value="TPR-like_helical_dom_sf"/>
</dbReference>
<dbReference type="Gene3D" id="1.25.40.10">
    <property type="entry name" value="Tetratricopeptide repeat domain"/>
    <property type="match status" value="1"/>
</dbReference>
<evidence type="ECO:0000313" key="1">
    <source>
        <dbReference type="EMBL" id="QXI28455.1"/>
    </source>
</evidence>
<reference evidence="1 2" key="1">
    <citation type="journal article" date="2020" name="Microorganisms">
        <title>Reliable Identification of Environmental Pseudomonas Isolates Using the rpoD Gene.</title>
        <authorList>
            <consortium name="The Broad Institute Genome Sequencing Platform"/>
            <person name="Girard L."/>
            <person name="Lood C."/>
            <person name="Rokni-Zadeh H."/>
            <person name="van Noort V."/>
            <person name="Lavigne R."/>
            <person name="De Mot R."/>
        </authorList>
    </citation>
    <scope>NUCLEOTIDE SEQUENCE [LARGE SCALE GENOMIC DNA]</scope>
    <source>
        <strain evidence="1 2">RW8P3</strain>
    </source>
</reference>
<dbReference type="Pfam" id="PF08238">
    <property type="entry name" value="Sel1"/>
    <property type="match status" value="1"/>
</dbReference>
<accession>A0A9E6TSR3</accession>
<proteinExistence type="predicted"/>
<dbReference type="EMBL" id="CP077093">
    <property type="protein sequence ID" value="QXI28455.1"/>
    <property type="molecule type" value="Genomic_DNA"/>
</dbReference>
<dbReference type="AlphaFoldDB" id="A0A9E6TSR3"/>
<organism evidence="1 2">
    <name type="scientific">Pseudomonas vanderleydeniana</name>
    <dbReference type="NCBI Taxonomy" id="2745495"/>
    <lineage>
        <taxon>Bacteria</taxon>
        <taxon>Pseudomonadati</taxon>
        <taxon>Pseudomonadota</taxon>
        <taxon>Gammaproteobacteria</taxon>
        <taxon>Pseudomonadales</taxon>
        <taxon>Pseudomonadaceae</taxon>
        <taxon>Pseudomonas</taxon>
    </lineage>
</organism>
<dbReference type="Proteomes" id="UP000634530">
    <property type="component" value="Chromosome"/>
</dbReference>
<protein>
    <submittedName>
        <fullName evidence="1">SEL1-like repeat protein</fullName>
    </submittedName>
</protein>
<reference evidence="1 2" key="2">
    <citation type="journal article" date="2021" name="Microorganisms">
        <title>The Ever-Expanding Pseudomonas Genus: Description of 43 New Species and Partition of the Pseudomonas putida Group.</title>
        <authorList>
            <person name="Girard L."/>
            <person name="Lood C."/>
            <person name="Hofte M."/>
            <person name="Vandamme P."/>
            <person name="Rokni-Zadeh H."/>
            <person name="van Noort V."/>
            <person name="Lavigne R."/>
            <person name="De Mot R."/>
        </authorList>
    </citation>
    <scope>NUCLEOTIDE SEQUENCE [LARGE SCALE GENOMIC DNA]</scope>
    <source>
        <strain evidence="1 2">RW8P3</strain>
    </source>
</reference>
<dbReference type="KEGG" id="pvw:HU752_000400"/>